<dbReference type="EC" id="2.4.-.-" evidence="3"/>
<sequence>MKFSVVIPMYNVAAYLKTCIESVLAQSYTDIEMILVNDGSTDNSCEIAKKYVDQYQHVVLINQQNQGLSQARNTGIKAAVGDYIIFLDADDFWSKDFLGDLAKRIEEADSDAVLFRYQFYYQDQNKYEEQRYKFTREQIRNLEGKAALELILNHMTYFDWYACMLVVKRQLILSNHLFFIPDKKYEDVLWTPNVLLHAEKVDYFDEAIYSYRLEREGQITKNVTRATLTDSIYAVTYWRRMIDDQFVGTELGEKLMVNVCYRYYFALYLTGFLKNEDKKHVINLLKDNKNYLMYYTNAKQKYSYILCRLLGFNLATFIFKYYIKHFTNSKYETSQ</sequence>
<evidence type="ECO:0000256" key="1">
    <source>
        <dbReference type="ARBA" id="ARBA00006739"/>
    </source>
</evidence>
<name>A0ABU5KJI2_9BACL</name>
<dbReference type="SUPFAM" id="SSF53448">
    <property type="entry name" value="Nucleotide-diphospho-sugar transferases"/>
    <property type="match status" value="1"/>
</dbReference>
<dbReference type="GO" id="GO:0016757">
    <property type="term" value="F:glycosyltransferase activity"/>
    <property type="evidence" value="ECO:0007669"/>
    <property type="project" value="UniProtKB-KW"/>
</dbReference>
<keyword evidence="3" id="KW-0328">Glycosyltransferase</keyword>
<accession>A0ABU5KJI2</accession>
<keyword evidence="4" id="KW-1185">Reference proteome</keyword>
<evidence type="ECO:0000313" key="4">
    <source>
        <dbReference type="Proteomes" id="UP001292084"/>
    </source>
</evidence>
<dbReference type="PANTHER" id="PTHR22916">
    <property type="entry name" value="GLYCOSYLTRANSFERASE"/>
    <property type="match status" value="1"/>
</dbReference>
<comment type="caution">
    <text evidence="3">The sequence shown here is derived from an EMBL/GenBank/DDBJ whole genome shotgun (WGS) entry which is preliminary data.</text>
</comment>
<proteinExistence type="inferred from homology"/>
<dbReference type="PANTHER" id="PTHR22916:SF3">
    <property type="entry name" value="UDP-GLCNAC:BETAGAL BETA-1,3-N-ACETYLGLUCOSAMINYLTRANSFERASE-LIKE PROTEIN 1"/>
    <property type="match status" value="1"/>
</dbReference>
<dbReference type="RefSeq" id="WP_322419940.1">
    <property type="nucleotide sequence ID" value="NZ_JAXQNN010000001.1"/>
</dbReference>
<dbReference type="InterPro" id="IPR001173">
    <property type="entry name" value="Glyco_trans_2-like"/>
</dbReference>
<gene>
    <name evidence="3" type="ORF">UFB30_01700</name>
</gene>
<dbReference type="Gene3D" id="3.90.550.10">
    <property type="entry name" value="Spore Coat Polysaccharide Biosynthesis Protein SpsA, Chain A"/>
    <property type="match status" value="1"/>
</dbReference>
<dbReference type="EMBL" id="JAXQNN010000001">
    <property type="protein sequence ID" value="MDZ5710911.1"/>
    <property type="molecule type" value="Genomic_DNA"/>
</dbReference>
<keyword evidence="3" id="KW-0808">Transferase</keyword>
<dbReference type="Proteomes" id="UP001292084">
    <property type="component" value="Unassembled WGS sequence"/>
</dbReference>
<evidence type="ECO:0000259" key="2">
    <source>
        <dbReference type="Pfam" id="PF00535"/>
    </source>
</evidence>
<dbReference type="Pfam" id="PF00535">
    <property type="entry name" value="Glycos_transf_2"/>
    <property type="match status" value="1"/>
</dbReference>
<evidence type="ECO:0000313" key="3">
    <source>
        <dbReference type="EMBL" id="MDZ5710911.1"/>
    </source>
</evidence>
<dbReference type="CDD" id="cd00761">
    <property type="entry name" value="Glyco_tranf_GTA_type"/>
    <property type="match status" value="1"/>
</dbReference>
<reference evidence="3 4" key="1">
    <citation type="submission" date="2023-12" db="EMBL/GenBank/DDBJ databases">
        <title>Jeotgalibacillus haloalkaliphilus sp. nov., a novel salt-tolerant bacteria, isolated from the estuary of the Fenhe River into the Yellow River.</title>
        <authorList>
            <person name="Li Y."/>
        </authorList>
    </citation>
    <scope>NUCLEOTIDE SEQUENCE [LARGE SCALE GENOMIC DNA]</scope>
    <source>
        <strain evidence="3 4">HH7-29</strain>
    </source>
</reference>
<organism evidence="3 4">
    <name type="scientific">Jeotgalibacillus haloalkalitolerans</name>
    <dbReference type="NCBI Taxonomy" id="3104292"/>
    <lineage>
        <taxon>Bacteria</taxon>
        <taxon>Bacillati</taxon>
        <taxon>Bacillota</taxon>
        <taxon>Bacilli</taxon>
        <taxon>Bacillales</taxon>
        <taxon>Caryophanaceae</taxon>
        <taxon>Jeotgalibacillus</taxon>
    </lineage>
</organism>
<dbReference type="InterPro" id="IPR029044">
    <property type="entry name" value="Nucleotide-diphossugar_trans"/>
</dbReference>
<feature type="domain" description="Glycosyltransferase 2-like" evidence="2">
    <location>
        <begin position="4"/>
        <end position="141"/>
    </location>
</feature>
<comment type="similarity">
    <text evidence="1">Belongs to the glycosyltransferase 2 family.</text>
</comment>
<protein>
    <submittedName>
        <fullName evidence="3">Glycosyltransferase</fullName>
        <ecNumber evidence="3">2.4.-.-</ecNumber>
    </submittedName>
</protein>